<feature type="transmembrane region" description="Helical" evidence="1">
    <location>
        <begin position="38"/>
        <end position="58"/>
    </location>
</feature>
<keyword evidence="3" id="KW-1185">Reference proteome</keyword>
<dbReference type="OrthoDB" id="768585at2"/>
<dbReference type="EMBL" id="LMZQ01000014">
    <property type="protein sequence ID" value="KRT14767.1"/>
    <property type="molecule type" value="Genomic_DNA"/>
</dbReference>
<evidence type="ECO:0000313" key="3">
    <source>
        <dbReference type="Proteomes" id="UP000051950"/>
    </source>
</evidence>
<dbReference type="RefSeq" id="WP_057933633.1">
    <property type="nucleotide sequence ID" value="NZ_LMZQ01000014.1"/>
</dbReference>
<sequence>MEPLIIRKAALNLYVILVLSVISVPFFIYIFYGDFTIVTVSIIAVFCIFPIWLFIYALRELIKKTPHITFTEEELIVKDRDFYNWENIEGFAFSIEEVGRDNAGSIYKNYITVSLKNGTSAKIPVSHLDRKADEILYLLNEYKRESDDAKGPSQQ</sequence>
<proteinExistence type="predicted"/>
<evidence type="ECO:0000256" key="1">
    <source>
        <dbReference type="SAM" id="Phobius"/>
    </source>
</evidence>
<name>A0A0T5VM89_9SPHI</name>
<protein>
    <submittedName>
        <fullName evidence="2">Uncharacterized protein</fullName>
    </submittedName>
</protein>
<keyword evidence="1" id="KW-1133">Transmembrane helix</keyword>
<keyword evidence="1" id="KW-0472">Membrane</keyword>
<keyword evidence="1" id="KW-0812">Transmembrane</keyword>
<accession>A0A0T5VM89</accession>
<reference evidence="2 3" key="1">
    <citation type="submission" date="2015-11" db="EMBL/GenBank/DDBJ databases">
        <title>Sequence of Pedobacter ginsenosidimutans.</title>
        <authorList>
            <person name="Carson E."/>
            <person name="Keyser V."/>
            <person name="Newman J."/>
            <person name="Miller J."/>
        </authorList>
    </citation>
    <scope>NUCLEOTIDE SEQUENCE [LARGE SCALE GENOMIC DNA]</scope>
    <source>
        <strain evidence="2 3">KACC 14530</strain>
    </source>
</reference>
<evidence type="ECO:0000313" key="2">
    <source>
        <dbReference type="EMBL" id="KRT14767.1"/>
    </source>
</evidence>
<gene>
    <name evidence="2" type="ORF">ASU31_17850</name>
</gene>
<organism evidence="2 3">
    <name type="scientific">Pedobacter ginsenosidimutans</name>
    <dbReference type="NCBI Taxonomy" id="687842"/>
    <lineage>
        <taxon>Bacteria</taxon>
        <taxon>Pseudomonadati</taxon>
        <taxon>Bacteroidota</taxon>
        <taxon>Sphingobacteriia</taxon>
        <taxon>Sphingobacteriales</taxon>
        <taxon>Sphingobacteriaceae</taxon>
        <taxon>Pedobacter</taxon>
    </lineage>
</organism>
<dbReference type="AlphaFoldDB" id="A0A0T5VM89"/>
<feature type="transmembrane region" description="Helical" evidence="1">
    <location>
        <begin position="12"/>
        <end position="32"/>
    </location>
</feature>
<comment type="caution">
    <text evidence="2">The sequence shown here is derived from an EMBL/GenBank/DDBJ whole genome shotgun (WGS) entry which is preliminary data.</text>
</comment>
<dbReference type="Proteomes" id="UP000051950">
    <property type="component" value="Unassembled WGS sequence"/>
</dbReference>